<dbReference type="RefSeq" id="WP_376884211.1">
    <property type="nucleotide sequence ID" value="NZ_JBHUHR010000015.1"/>
</dbReference>
<dbReference type="PANTHER" id="PTHR30489:SF0">
    <property type="entry name" value="LIPOPROTEIN-RELEASING SYSTEM TRANSMEMBRANE PROTEIN LOLE"/>
    <property type="match status" value="1"/>
</dbReference>
<evidence type="ECO:0000313" key="10">
    <source>
        <dbReference type="Proteomes" id="UP001597361"/>
    </source>
</evidence>
<evidence type="ECO:0000256" key="1">
    <source>
        <dbReference type="ARBA" id="ARBA00004651"/>
    </source>
</evidence>
<protein>
    <submittedName>
        <fullName evidence="9">ABC transporter permease</fullName>
    </submittedName>
</protein>
<dbReference type="Pfam" id="PF02687">
    <property type="entry name" value="FtsX"/>
    <property type="match status" value="1"/>
</dbReference>
<evidence type="ECO:0000256" key="7">
    <source>
        <dbReference type="SAM" id="Phobius"/>
    </source>
</evidence>
<evidence type="ECO:0000256" key="5">
    <source>
        <dbReference type="ARBA" id="ARBA00022989"/>
    </source>
</evidence>
<feature type="transmembrane region" description="Helical" evidence="7">
    <location>
        <begin position="20"/>
        <end position="46"/>
    </location>
</feature>
<evidence type="ECO:0000256" key="6">
    <source>
        <dbReference type="ARBA" id="ARBA00023136"/>
    </source>
</evidence>
<dbReference type="InterPro" id="IPR003838">
    <property type="entry name" value="ABC3_permease_C"/>
</dbReference>
<keyword evidence="10" id="KW-1185">Reference proteome</keyword>
<gene>
    <name evidence="9" type="ORF">ACFSKL_05540</name>
</gene>
<dbReference type="EMBL" id="JBHUHR010000015">
    <property type="protein sequence ID" value="MFD2034244.1"/>
    <property type="molecule type" value="Genomic_DNA"/>
</dbReference>
<keyword evidence="4 7" id="KW-0812">Transmembrane</keyword>
<comment type="subcellular location">
    <subcellularLocation>
        <location evidence="1">Cell membrane</location>
        <topology evidence="1">Multi-pass membrane protein</topology>
    </subcellularLocation>
</comment>
<dbReference type="InterPro" id="IPR051447">
    <property type="entry name" value="Lipoprotein-release_system"/>
</dbReference>
<evidence type="ECO:0000256" key="3">
    <source>
        <dbReference type="ARBA" id="ARBA00022475"/>
    </source>
</evidence>
<feature type="domain" description="ABC3 transporter permease C-terminal" evidence="8">
    <location>
        <begin position="279"/>
        <end position="401"/>
    </location>
</feature>
<keyword evidence="6 7" id="KW-0472">Membrane</keyword>
<keyword evidence="3" id="KW-1003">Cell membrane</keyword>
<comment type="caution">
    <text evidence="9">The sequence shown here is derived from an EMBL/GenBank/DDBJ whole genome shotgun (WGS) entry which is preliminary data.</text>
</comment>
<feature type="transmembrane region" description="Helical" evidence="7">
    <location>
        <begin position="328"/>
        <end position="360"/>
    </location>
</feature>
<evidence type="ECO:0000313" key="9">
    <source>
        <dbReference type="EMBL" id="MFD2034244.1"/>
    </source>
</evidence>
<feature type="transmembrane region" description="Helical" evidence="7">
    <location>
        <begin position="275"/>
        <end position="296"/>
    </location>
</feature>
<keyword evidence="5 7" id="KW-1133">Transmembrane helix</keyword>
<dbReference type="Proteomes" id="UP001597361">
    <property type="component" value="Unassembled WGS sequence"/>
</dbReference>
<sequence>MNLSFFIASRYFRSKKKRNFITILSRISMVGVAIGTMALVIVLSVFNGLEDLVRGLYASFDAELKIEAVQGKSFVVDSEFLSKINHVEGVEIVTEVIEDNALFKYKDYQHLARLKGVSGNYLDHGRFQEGYVSGKLDLGTDSQPRAIIGQGVGFYLSIDIENEFELLQVFYPKAPRNAGTLDPRQLYSRNVIKPSTFFSIDKEFDDNYIIAPIGFVRDLLNYGEKLSSIEIKVREGQRISSVKKRLKAALGEDFTVKDTDEQHAGLLRTIQIEKLFVFITLSFILAVASFNIFFSLSMMAIEKKKDTAVLVAMGAKTKLIKQIYLKQGAIIAFSGAVIGLVLGFIFCLIQDTFGIITLGISSSVIESYPVKMIWTDFLWTSIAVIAITFVASYRPAVIASKVKSTDL</sequence>
<evidence type="ECO:0000256" key="4">
    <source>
        <dbReference type="ARBA" id="ARBA00022692"/>
    </source>
</evidence>
<dbReference type="PANTHER" id="PTHR30489">
    <property type="entry name" value="LIPOPROTEIN-RELEASING SYSTEM TRANSMEMBRANE PROTEIN LOLE"/>
    <property type="match status" value="1"/>
</dbReference>
<name>A0ABW4VJH0_9BACT</name>
<proteinExistence type="inferred from homology"/>
<reference evidence="10" key="1">
    <citation type="journal article" date="2019" name="Int. J. Syst. Evol. Microbiol.">
        <title>The Global Catalogue of Microorganisms (GCM) 10K type strain sequencing project: providing services to taxonomists for standard genome sequencing and annotation.</title>
        <authorList>
            <consortium name="The Broad Institute Genomics Platform"/>
            <consortium name="The Broad Institute Genome Sequencing Center for Infectious Disease"/>
            <person name="Wu L."/>
            <person name="Ma J."/>
        </authorList>
    </citation>
    <scope>NUCLEOTIDE SEQUENCE [LARGE SCALE GENOMIC DNA]</scope>
    <source>
        <strain evidence="10">CGMCC 1.15180</strain>
    </source>
</reference>
<organism evidence="9 10">
    <name type="scientific">Belliella marina</name>
    <dbReference type="NCBI Taxonomy" id="1644146"/>
    <lineage>
        <taxon>Bacteria</taxon>
        <taxon>Pseudomonadati</taxon>
        <taxon>Bacteroidota</taxon>
        <taxon>Cytophagia</taxon>
        <taxon>Cytophagales</taxon>
        <taxon>Cyclobacteriaceae</taxon>
        <taxon>Belliella</taxon>
    </lineage>
</organism>
<comment type="similarity">
    <text evidence="2">Belongs to the ABC-4 integral membrane protein family. LolC/E subfamily.</text>
</comment>
<accession>A0ABW4VJH0</accession>
<evidence type="ECO:0000259" key="8">
    <source>
        <dbReference type="Pfam" id="PF02687"/>
    </source>
</evidence>
<feature type="transmembrane region" description="Helical" evidence="7">
    <location>
        <begin position="372"/>
        <end position="393"/>
    </location>
</feature>
<evidence type="ECO:0000256" key="2">
    <source>
        <dbReference type="ARBA" id="ARBA00005236"/>
    </source>
</evidence>